<protein>
    <recommendedName>
        <fullName evidence="4">BTB domain-containing protein</fullName>
    </recommendedName>
</protein>
<keyword evidence="3" id="KW-1185">Reference proteome</keyword>
<reference evidence="1 3" key="1">
    <citation type="journal article" date="2019" name="Sci. Rep.">
        <title>Orb-weaving spider Araneus ventricosus genome elucidates the spidroin gene catalogue.</title>
        <authorList>
            <person name="Kono N."/>
            <person name="Nakamura H."/>
            <person name="Ohtoshi R."/>
            <person name="Moran D.A.P."/>
            <person name="Shinohara A."/>
            <person name="Yoshida Y."/>
            <person name="Fujiwara M."/>
            <person name="Mori M."/>
            <person name="Tomita M."/>
            <person name="Arakawa K."/>
        </authorList>
    </citation>
    <scope>NUCLEOTIDE SEQUENCE [LARGE SCALE GENOMIC DNA]</scope>
</reference>
<comment type="caution">
    <text evidence="1">The sequence shown here is derived from an EMBL/GenBank/DDBJ whole genome shotgun (WGS) entry which is preliminary data.</text>
</comment>
<evidence type="ECO:0008006" key="4">
    <source>
        <dbReference type="Google" id="ProtNLM"/>
    </source>
</evidence>
<sequence>MEILRSLLKSNLKEEELSEETRLTKDIAIKNFSSIEHSKETRTYFVVKNSSRPVVFCVSVYPNGISLQTEGRISIQFLKFFIDNSDSIYVHNALWMLSIVDVNGHGHYCQSFTNENITGYPYNLVVSNFLKRSVIEDNADLLSPDDVLTVRCELFYTSKRELRNSYLKALPSTLKKSWYLLYNRIYAKEIWKPPLLPVKNFDGFDDSDLIQAIRLNLNYYYPGVGCRIISFCRNMDTIMEMFLKNFLTYISFMTLSDLECQLDVYAKSILKDEFCDTYIPCNCIFQTYIVCKQIYREEFNKIPLDRNMLNPGYIFFFKWLHIPLMKMKEKYLHFSDVPLNDESKKENQPQLSVMDERRFIEEVIETCKIQSLSENSCNGWNCIRDAFVYLLIDEDMLGVSENVLRYPVRDYRVNAIDMDCQINFLNFLHDGTIQAKSMTSLCKLYKMAEEYNVEHLRYLCAQEMKSFFSKDNIDSVKKIRHATDHYLKRMIDSFESSNTQDEGKYILVKRAVYLQ</sequence>
<evidence type="ECO:0000313" key="3">
    <source>
        <dbReference type="Proteomes" id="UP000499080"/>
    </source>
</evidence>
<dbReference type="Gene3D" id="3.30.710.10">
    <property type="entry name" value="Potassium Channel Kv1.1, Chain A"/>
    <property type="match status" value="1"/>
</dbReference>
<name>A0A4Y2SB71_ARAVE</name>
<dbReference type="Proteomes" id="UP000499080">
    <property type="component" value="Unassembled WGS sequence"/>
</dbReference>
<organism evidence="1 3">
    <name type="scientific">Araneus ventricosus</name>
    <name type="common">Orbweaver spider</name>
    <name type="synonym">Epeira ventricosa</name>
    <dbReference type="NCBI Taxonomy" id="182803"/>
    <lineage>
        <taxon>Eukaryota</taxon>
        <taxon>Metazoa</taxon>
        <taxon>Ecdysozoa</taxon>
        <taxon>Arthropoda</taxon>
        <taxon>Chelicerata</taxon>
        <taxon>Arachnida</taxon>
        <taxon>Araneae</taxon>
        <taxon>Araneomorphae</taxon>
        <taxon>Entelegynae</taxon>
        <taxon>Araneoidea</taxon>
        <taxon>Araneidae</taxon>
        <taxon>Araneus</taxon>
    </lineage>
</organism>
<accession>A0A4Y2SB71</accession>
<dbReference type="SUPFAM" id="SSF49599">
    <property type="entry name" value="TRAF domain-like"/>
    <property type="match status" value="1"/>
</dbReference>
<dbReference type="OrthoDB" id="6416630at2759"/>
<dbReference type="EMBL" id="BGPR01020374">
    <property type="protein sequence ID" value="GBN84500.1"/>
    <property type="molecule type" value="Genomic_DNA"/>
</dbReference>
<proteinExistence type="predicted"/>
<dbReference type="InterPro" id="IPR011333">
    <property type="entry name" value="SKP1/BTB/POZ_sf"/>
</dbReference>
<dbReference type="EMBL" id="BGPR01020390">
    <property type="protein sequence ID" value="GBN84538.1"/>
    <property type="molecule type" value="Genomic_DNA"/>
</dbReference>
<dbReference type="Gene3D" id="2.60.210.10">
    <property type="entry name" value="Apoptosis, Tumor Necrosis Factor Receptor Associated Protein 2, Chain A"/>
    <property type="match status" value="1"/>
</dbReference>
<dbReference type="AlphaFoldDB" id="A0A4Y2SB71"/>
<dbReference type="InterPro" id="IPR008974">
    <property type="entry name" value="TRAF-like"/>
</dbReference>
<evidence type="ECO:0000313" key="2">
    <source>
        <dbReference type="EMBL" id="GBN84538.1"/>
    </source>
</evidence>
<gene>
    <name evidence="1" type="ORF">AVEN_173287_1</name>
    <name evidence="2" type="ORF">AVEN_256205_1</name>
</gene>
<evidence type="ECO:0000313" key="1">
    <source>
        <dbReference type="EMBL" id="GBN84500.1"/>
    </source>
</evidence>